<protein>
    <submittedName>
        <fullName evidence="1">Uncharacterized protein</fullName>
    </submittedName>
</protein>
<comment type="caution">
    <text evidence="1">The sequence shown here is derived from an EMBL/GenBank/DDBJ whole genome shotgun (WGS) entry which is preliminary data.</text>
</comment>
<dbReference type="AlphaFoldDB" id="A0A4Y2X5B1"/>
<sequence>MNSESSCLDVLKINLWYAYPQAEVPNLWYVYPQAEVPNLWCAYPQAEVPSLWSKFRIEIYAFKSAVILTCPLIACRL</sequence>
<name>A0A4Y2X5B1_ARAVE</name>
<accession>A0A4Y2X5B1</accession>
<evidence type="ECO:0000313" key="2">
    <source>
        <dbReference type="Proteomes" id="UP000499080"/>
    </source>
</evidence>
<dbReference type="EMBL" id="BGPR01071045">
    <property type="protein sequence ID" value="GBO44358.1"/>
    <property type="molecule type" value="Genomic_DNA"/>
</dbReference>
<reference evidence="1 2" key="1">
    <citation type="journal article" date="2019" name="Sci. Rep.">
        <title>Orb-weaving spider Araneus ventricosus genome elucidates the spidroin gene catalogue.</title>
        <authorList>
            <person name="Kono N."/>
            <person name="Nakamura H."/>
            <person name="Ohtoshi R."/>
            <person name="Moran D.A.P."/>
            <person name="Shinohara A."/>
            <person name="Yoshida Y."/>
            <person name="Fujiwara M."/>
            <person name="Mori M."/>
            <person name="Tomita M."/>
            <person name="Arakawa K."/>
        </authorList>
    </citation>
    <scope>NUCLEOTIDE SEQUENCE [LARGE SCALE GENOMIC DNA]</scope>
</reference>
<proteinExistence type="predicted"/>
<evidence type="ECO:0000313" key="1">
    <source>
        <dbReference type="EMBL" id="GBO44358.1"/>
    </source>
</evidence>
<organism evidence="1 2">
    <name type="scientific">Araneus ventricosus</name>
    <name type="common">Orbweaver spider</name>
    <name type="synonym">Epeira ventricosa</name>
    <dbReference type="NCBI Taxonomy" id="182803"/>
    <lineage>
        <taxon>Eukaryota</taxon>
        <taxon>Metazoa</taxon>
        <taxon>Ecdysozoa</taxon>
        <taxon>Arthropoda</taxon>
        <taxon>Chelicerata</taxon>
        <taxon>Arachnida</taxon>
        <taxon>Araneae</taxon>
        <taxon>Araneomorphae</taxon>
        <taxon>Entelegynae</taxon>
        <taxon>Araneoidea</taxon>
        <taxon>Araneidae</taxon>
        <taxon>Araneus</taxon>
    </lineage>
</organism>
<dbReference type="Proteomes" id="UP000499080">
    <property type="component" value="Unassembled WGS sequence"/>
</dbReference>
<gene>
    <name evidence="1" type="ORF">AVEN_142984_1</name>
</gene>
<keyword evidence="2" id="KW-1185">Reference proteome</keyword>